<feature type="domain" description="DUF5641" evidence="2">
    <location>
        <begin position="30"/>
        <end position="89"/>
    </location>
</feature>
<dbReference type="AlphaFoldDB" id="A0A183FHK6"/>
<evidence type="ECO:0000259" key="2">
    <source>
        <dbReference type="Pfam" id="PF18701"/>
    </source>
</evidence>
<evidence type="ECO:0000313" key="5">
    <source>
        <dbReference type="WBParaSite" id="HPBE_0000626501-mRNA-1"/>
    </source>
</evidence>
<evidence type="ECO:0000256" key="1">
    <source>
        <dbReference type="SAM" id="MobiDB-lite"/>
    </source>
</evidence>
<dbReference type="WBParaSite" id="HPBE_0000626501-mRNA-1">
    <property type="protein sequence ID" value="HPBE_0000626501-mRNA-1"/>
    <property type="gene ID" value="HPBE_0000626501"/>
</dbReference>
<accession>A0A3P8B4N9</accession>
<evidence type="ECO:0000313" key="3">
    <source>
        <dbReference type="EMBL" id="VDO67595.1"/>
    </source>
</evidence>
<dbReference type="InterPro" id="IPR040676">
    <property type="entry name" value="DUF5641"/>
</dbReference>
<feature type="compositionally biased region" description="Polar residues" evidence="1">
    <location>
        <begin position="98"/>
        <end position="110"/>
    </location>
</feature>
<name>A0A183FHK6_HELPZ</name>
<reference evidence="5" key="2">
    <citation type="submission" date="2019-09" db="UniProtKB">
        <authorList>
            <consortium name="WormBaseParasite"/>
        </authorList>
    </citation>
    <scope>IDENTIFICATION</scope>
</reference>
<dbReference type="EMBL" id="UZAH01025629">
    <property type="protein sequence ID" value="VDO67595.1"/>
    <property type="molecule type" value="Genomic_DNA"/>
</dbReference>
<gene>
    <name evidence="3" type="ORF">HPBE_LOCUS6266</name>
</gene>
<dbReference type="OrthoDB" id="5868911at2759"/>
<proteinExistence type="predicted"/>
<evidence type="ECO:0000313" key="4">
    <source>
        <dbReference type="Proteomes" id="UP000050761"/>
    </source>
</evidence>
<reference evidence="3 4" key="1">
    <citation type="submission" date="2018-11" db="EMBL/GenBank/DDBJ databases">
        <authorList>
            <consortium name="Pathogen Informatics"/>
        </authorList>
    </citation>
    <scope>NUCLEOTIDE SEQUENCE [LARGE SCALE GENOMIC DNA]</scope>
</reference>
<sequence>MSTRDMHKETLMGLSALGFIAAFRRFIARREPTVGSVVLLQDQNSPRSQWKMGIIQELHPEEDNLVRAVSVRCSNGKVVKRSINLLIPLELHTSATSVSIEQKSKNQPQYYEQRKQPDRKAKKQVMSSNHSEKDDMEVTEEVTPAEQGDDVPAGVNRVVGETMSAVLRSMIADLSRKLDNSRQEAAIKEVRKICWNVLRNQRFTKRTFKKWSNYRTTPLFKKRHRKRRMVSVVNNRQNGSESL</sequence>
<organism evidence="4 5">
    <name type="scientific">Heligmosomoides polygyrus</name>
    <name type="common">Parasitic roundworm</name>
    <dbReference type="NCBI Taxonomy" id="6339"/>
    <lineage>
        <taxon>Eukaryota</taxon>
        <taxon>Metazoa</taxon>
        <taxon>Ecdysozoa</taxon>
        <taxon>Nematoda</taxon>
        <taxon>Chromadorea</taxon>
        <taxon>Rhabditida</taxon>
        <taxon>Rhabditina</taxon>
        <taxon>Rhabditomorpha</taxon>
        <taxon>Strongyloidea</taxon>
        <taxon>Heligmosomidae</taxon>
        <taxon>Heligmosomoides</taxon>
    </lineage>
</organism>
<protein>
    <submittedName>
        <fullName evidence="5">DUF5641 domain-containing protein</fullName>
    </submittedName>
</protein>
<accession>A0A183FHK6</accession>
<keyword evidence="4" id="KW-1185">Reference proteome</keyword>
<dbReference type="Proteomes" id="UP000050761">
    <property type="component" value="Unassembled WGS sequence"/>
</dbReference>
<dbReference type="Pfam" id="PF18701">
    <property type="entry name" value="DUF5641"/>
    <property type="match status" value="1"/>
</dbReference>
<feature type="region of interest" description="Disordered" evidence="1">
    <location>
        <begin position="98"/>
        <end position="153"/>
    </location>
</feature>